<evidence type="ECO:0000259" key="3">
    <source>
        <dbReference type="Pfam" id="PF01370"/>
    </source>
</evidence>
<dbReference type="Proteomes" id="UP000030004">
    <property type="component" value="Unassembled WGS sequence"/>
</dbReference>
<accession>A0A0A0EG52</accession>
<dbReference type="eggNOG" id="COG0451">
    <property type="taxonomic scope" value="Bacteria"/>
</dbReference>
<dbReference type="InterPro" id="IPR036291">
    <property type="entry name" value="NAD(P)-bd_dom_sf"/>
</dbReference>
<proteinExistence type="predicted"/>
<sequence length="321" mass="34075">MKVMITGAAGFLGRRLTQALIARGMLTGPDGTDQPITRLILADLTEPPLPEAEGIEVIRHTGDLSDPAIRDALCAEPYDALFHLASQLTLHAEQDPDGAWDVNVAPLRALIAAAQGRPRIVFASSIAVFGGHLPTEVTDDIAPLPETTYGIHKAVNELLLLDASRHGRIDGRALRLPIVLIRPGVTQPVVSDRVAAIAREPLEGRDMEAPLTPEAEVPVISAGAVIDGLIALHDAPARLLPPKRALNLPALTVTVAEMVAAASRAGATGKVTFAPDEQMQRVVNSWPRHFASHYAKGLGIGPDASFDAIIQDYLTHREGSA</sequence>
<organism evidence="4 5">
    <name type="scientific">Pseudooceanicola atlanticus</name>
    <dbReference type="NCBI Taxonomy" id="1461694"/>
    <lineage>
        <taxon>Bacteria</taxon>
        <taxon>Pseudomonadati</taxon>
        <taxon>Pseudomonadota</taxon>
        <taxon>Alphaproteobacteria</taxon>
        <taxon>Rhodobacterales</taxon>
        <taxon>Paracoccaceae</taxon>
        <taxon>Pseudooceanicola</taxon>
    </lineage>
</organism>
<evidence type="ECO:0000313" key="5">
    <source>
        <dbReference type="Proteomes" id="UP000030004"/>
    </source>
</evidence>
<dbReference type="RefSeq" id="WP_043745862.1">
    <property type="nucleotide sequence ID" value="NZ_AQQX01000002.1"/>
</dbReference>
<dbReference type="Gene3D" id="3.40.50.720">
    <property type="entry name" value="NAD(P)-binding Rossmann-like Domain"/>
    <property type="match status" value="1"/>
</dbReference>
<evidence type="ECO:0000313" key="4">
    <source>
        <dbReference type="EMBL" id="KGM49300.1"/>
    </source>
</evidence>
<dbReference type="SUPFAM" id="SSF51735">
    <property type="entry name" value="NAD(P)-binding Rossmann-fold domains"/>
    <property type="match status" value="1"/>
</dbReference>
<evidence type="ECO:0000256" key="2">
    <source>
        <dbReference type="ARBA" id="ARBA00023277"/>
    </source>
</evidence>
<dbReference type="Pfam" id="PF01370">
    <property type="entry name" value="Epimerase"/>
    <property type="match status" value="1"/>
</dbReference>
<keyword evidence="2" id="KW-0119">Carbohydrate metabolism</keyword>
<protein>
    <recommendedName>
        <fullName evidence="3">NAD-dependent epimerase/dehydratase domain-containing protein</fullName>
    </recommendedName>
</protein>
<dbReference type="AlphaFoldDB" id="A0A0A0EG52"/>
<keyword evidence="1" id="KW-0521">NADP</keyword>
<reference evidence="4 5" key="1">
    <citation type="journal article" date="2015" name="Antonie Van Leeuwenhoek">
        <title>Pseudooceanicola atlanticus gen. nov. sp. nov., isolated from surface seawater of the Atlantic Ocean and reclassification of Oceanicola batsensis, Oceanicola marinus, Oceanicola nitratireducens, Oceanicola nanhaiensis, Oceanicola antarcticus and Oceanicola flagellatus, as Pseudooceanicola batsensis comb. nov., Pseudooceanicola marinus comb. nov., Pseudooceanicola nitratireducens comb. nov., Pseudooceanicola nanhaiensis comb. nov., Pseudooceanicola antarcticus comb. nov., and Pseudooceanicola flagellatus comb. nov.</title>
        <authorList>
            <person name="Lai Q."/>
            <person name="Li G."/>
            <person name="Liu X."/>
            <person name="Du Y."/>
            <person name="Sun F."/>
            <person name="Shao Z."/>
        </authorList>
    </citation>
    <scope>NUCLEOTIDE SEQUENCE [LARGE SCALE GENOMIC DNA]</scope>
    <source>
        <strain evidence="4 5">22II-s11g</strain>
    </source>
</reference>
<name>A0A0A0EG52_9RHOB</name>
<feature type="domain" description="NAD-dependent epimerase/dehydratase" evidence="3">
    <location>
        <begin position="3"/>
        <end position="205"/>
    </location>
</feature>
<dbReference type="PANTHER" id="PTHR43103">
    <property type="entry name" value="NUCLEOSIDE-DIPHOSPHATE-SUGAR EPIMERASE"/>
    <property type="match status" value="1"/>
</dbReference>
<dbReference type="STRING" id="1461694.ATO9_04515"/>
<comment type="caution">
    <text evidence="4">The sequence shown here is derived from an EMBL/GenBank/DDBJ whole genome shotgun (WGS) entry which is preliminary data.</text>
</comment>
<keyword evidence="5" id="KW-1185">Reference proteome</keyword>
<dbReference type="InterPro" id="IPR001509">
    <property type="entry name" value="Epimerase_deHydtase"/>
</dbReference>
<dbReference type="Gene3D" id="3.90.25.10">
    <property type="entry name" value="UDP-galactose 4-epimerase, domain 1"/>
    <property type="match status" value="1"/>
</dbReference>
<dbReference type="EMBL" id="AQQX01000002">
    <property type="protein sequence ID" value="KGM49300.1"/>
    <property type="molecule type" value="Genomic_DNA"/>
</dbReference>
<gene>
    <name evidence="4" type="ORF">ATO9_04515</name>
</gene>
<evidence type="ECO:0000256" key="1">
    <source>
        <dbReference type="ARBA" id="ARBA00022857"/>
    </source>
</evidence>
<dbReference type="OrthoDB" id="9801056at2"/>
<dbReference type="PANTHER" id="PTHR43103:SF3">
    <property type="entry name" value="ADP-L-GLYCERO-D-MANNO-HEPTOSE-6-EPIMERASE"/>
    <property type="match status" value="1"/>
</dbReference>